<reference evidence="6" key="1">
    <citation type="submission" date="2018-09" db="EMBL/GenBank/DDBJ databases">
        <title>Draft Genome Sequence of Mediterraneibacter sp. KCTC 15684.</title>
        <authorList>
            <person name="Kim J.S."/>
            <person name="Han K.I."/>
            <person name="Suh M.K."/>
            <person name="Lee K.C."/>
            <person name="Eom M.K."/>
            <person name="Lee J.H."/>
            <person name="Park S.H."/>
            <person name="Kang S.W."/>
            <person name="Park J.E."/>
            <person name="Oh B.S."/>
            <person name="Yu S.Y."/>
            <person name="Choi S.H."/>
            <person name="Lee D.H."/>
            <person name="Yoon H."/>
            <person name="Kim B."/>
            <person name="Yang S.J."/>
            <person name="Lee J.S."/>
        </authorList>
    </citation>
    <scope>NUCLEOTIDE SEQUENCE [LARGE SCALE GENOMIC DNA]</scope>
    <source>
        <strain evidence="6">KCTC 15684</strain>
    </source>
</reference>
<name>A0A391NZZ0_9FIRM</name>
<dbReference type="PRINTS" id="PR00368">
    <property type="entry name" value="FADPNR"/>
</dbReference>
<gene>
    <name evidence="5" type="primary">trxB2</name>
    <name evidence="5" type="ORF">KGMB01110_11010</name>
</gene>
<dbReference type="PANTHER" id="PTHR48105">
    <property type="entry name" value="THIOREDOXIN REDUCTASE 1-RELATED-RELATED"/>
    <property type="match status" value="1"/>
</dbReference>
<dbReference type="InterPro" id="IPR023753">
    <property type="entry name" value="FAD/NAD-binding_dom"/>
</dbReference>
<feature type="domain" description="FAD/NAD(P)-binding" evidence="4">
    <location>
        <begin position="2"/>
        <end position="288"/>
    </location>
</feature>
<feature type="region of interest" description="Disordered" evidence="3">
    <location>
        <begin position="307"/>
        <end position="329"/>
    </location>
</feature>
<keyword evidence="1" id="KW-0285">Flavoprotein</keyword>
<dbReference type="PRINTS" id="PR00469">
    <property type="entry name" value="PNDRDTASEII"/>
</dbReference>
<proteinExistence type="predicted"/>
<dbReference type="InterPro" id="IPR036188">
    <property type="entry name" value="FAD/NAD-bd_sf"/>
</dbReference>
<keyword evidence="6" id="KW-1185">Reference proteome</keyword>
<dbReference type="RefSeq" id="WP_119297797.1">
    <property type="nucleotide sequence ID" value="NZ_BHGK01000001.1"/>
</dbReference>
<dbReference type="EMBL" id="BHGK01000001">
    <property type="protein sequence ID" value="GCA66665.1"/>
    <property type="molecule type" value="Genomic_DNA"/>
</dbReference>
<dbReference type="Pfam" id="PF07992">
    <property type="entry name" value="Pyr_redox_2"/>
    <property type="match status" value="1"/>
</dbReference>
<evidence type="ECO:0000313" key="6">
    <source>
        <dbReference type="Proteomes" id="UP000265643"/>
    </source>
</evidence>
<dbReference type="AlphaFoldDB" id="A0A391NZZ0"/>
<comment type="caution">
    <text evidence="5">The sequence shown here is derived from an EMBL/GenBank/DDBJ whole genome shotgun (WGS) entry which is preliminary data.</text>
</comment>
<dbReference type="Proteomes" id="UP000265643">
    <property type="component" value="Unassembled WGS sequence"/>
</dbReference>
<organism evidence="5 6">
    <name type="scientific">Mediterraneibacter butyricigenes</name>
    <dbReference type="NCBI Taxonomy" id="2316025"/>
    <lineage>
        <taxon>Bacteria</taxon>
        <taxon>Bacillati</taxon>
        <taxon>Bacillota</taxon>
        <taxon>Clostridia</taxon>
        <taxon>Lachnospirales</taxon>
        <taxon>Lachnospiraceae</taxon>
        <taxon>Mediterraneibacter</taxon>
    </lineage>
</organism>
<keyword evidence="2" id="KW-0560">Oxidoreductase</keyword>
<dbReference type="InterPro" id="IPR050097">
    <property type="entry name" value="Ferredoxin-NADP_redctase_2"/>
</dbReference>
<dbReference type="SUPFAM" id="SSF51905">
    <property type="entry name" value="FAD/NAD(P)-binding domain"/>
    <property type="match status" value="1"/>
</dbReference>
<protein>
    <submittedName>
        <fullName evidence="5">Thioredoxin reductase</fullName>
    </submittedName>
</protein>
<accession>A0A391NZZ0</accession>
<evidence type="ECO:0000259" key="4">
    <source>
        <dbReference type="Pfam" id="PF07992"/>
    </source>
</evidence>
<dbReference type="Gene3D" id="3.50.50.60">
    <property type="entry name" value="FAD/NAD(P)-binding domain"/>
    <property type="match status" value="2"/>
</dbReference>
<evidence type="ECO:0000256" key="3">
    <source>
        <dbReference type="SAM" id="MobiDB-lite"/>
    </source>
</evidence>
<evidence type="ECO:0000256" key="1">
    <source>
        <dbReference type="ARBA" id="ARBA00022630"/>
    </source>
</evidence>
<sequence>MYDIGIVGGGTAGLTAAVYGQRAGKQTAVFESQSYGGQIVASSKVENYPGILSITGSEFAENLKDQAESLGAKTFRTAVKEIRDLGAYKEIVTERETYSCKTVILATGVTHRLLGLPNEKKLTGAGVSYCATCDGMFFSGREVAVIGGGSTALQDAVFLANYCKKVYVIHRREEFRGEQSLLHTLETLENVELIRNTIATELLGTEFVEGLKLQNTKTQEMAKLPVDGVFVAIGYLPKNQQFAELVELDASGFIKAGEDCKTSRDGVFAAGDCRTKEIRQLTTAAADGAVAALAACNELAEQDREAVSEESVLAAADTAENETEKGTNA</sequence>
<dbReference type="GO" id="GO:0016491">
    <property type="term" value="F:oxidoreductase activity"/>
    <property type="evidence" value="ECO:0007669"/>
    <property type="project" value="UniProtKB-KW"/>
</dbReference>
<evidence type="ECO:0000256" key="2">
    <source>
        <dbReference type="ARBA" id="ARBA00023002"/>
    </source>
</evidence>
<evidence type="ECO:0000313" key="5">
    <source>
        <dbReference type="EMBL" id="GCA66665.1"/>
    </source>
</evidence>